<dbReference type="PANTHER" id="PTHR30238:SF0">
    <property type="entry name" value="THYLAKOID MEMBRANE PROTEIN TERC, CHLOROPLASTIC"/>
    <property type="match status" value="1"/>
</dbReference>
<dbReference type="AlphaFoldDB" id="A0A6V3AJS8"/>
<evidence type="ECO:0000256" key="2">
    <source>
        <dbReference type="ARBA" id="ARBA00022692"/>
    </source>
</evidence>
<evidence type="ECO:0000256" key="4">
    <source>
        <dbReference type="ARBA" id="ARBA00023136"/>
    </source>
</evidence>
<sequence length="369" mass="40141">MMRSIVTFLVTLCCCFNVNLAFHSTIAPKKTLFPKSPAFNGNIGNIDRSSVNLRPIGTLEHGRLVSKVSSGSDIEDAEDLESEEYRQSLTKWGLSVAAAFGFAAWVTSTMGAQSGIDFITGYIVEESLSVDNLFVFLLLFDFFKVNARGPQTKVLNYGIYGAVALRGLFVGIGVEAIEYFQPVFLLFSGFLIVSSFKILQEWASGDDGDEEEDLSENKIVQFSKSLFDTTDEFDEEKFFTVVDGVRKATPLFVCLMSVELSDIAFAVDSVPAVFGVTTDPFIVYTSNLFAILGLRSLFTVLAKLVADLPYLEPAVGVVLGFIGAKLGAQYFGYEIPSAVSLEVVLACLAGGIGASLLLKNEKEKEDPLI</sequence>
<organism evidence="6">
    <name type="scientific">Heterosigma akashiwo</name>
    <name type="common">Chromophytic alga</name>
    <name type="synonym">Heterosigma carterae</name>
    <dbReference type="NCBI Taxonomy" id="2829"/>
    <lineage>
        <taxon>Eukaryota</taxon>
        <taxon>Sar</taxon>
        <taxon>Stramenopiles</taxon>
        <taxon>Ochrophyta</taxon>
        <taxon>Raphidophyceae</taxon>
        <taxon>Chattonellales</taxon>
        <taxon>Chattonellaceae</taxon>
        <taxon>Heterosigma</taxon>
    </lineage>
</organism>
<dbReference type="EMBL" id="HBIU01025394">
    <property type="protein sequence ID" value="CAE0633053.1"/>
    <property type="molecule type" value="Transcribed_RNA"/>
</dbReference>
<protein>
    <submittedName>
        <fullName evidence="6">Uncharacterized protein</fullName>
    </submittedName>
</protein>
<keyword evidence="2" id="KW-0812">Transmembrane</keyword>
<feature type="signal peptide" evidence="5">
    <location>
        <begin position="1"/>
        <end position="21"/>
    </location>
</feature>
<dbReference type="Pfam" id="PF03741">
    <property type="entry name" value="TerC"/>
    <property type="match status" value="1"/>
</dbReference>
<dbReference type="PANTHER" id="PTHR30238">
    <property type="entry name" value="MEMBRANE BOUND PREDICTED REDOX MODULATOR"/>
    <property type="match status" value="1"/>
</dbReference>
<evidence type="ECO:0000256" key="1">
    <source>
        <dbReference type="ARBA" id="ARBA00004141"/>
    </source>
</evidence>
<dbReference type="GO" id="GO:0016020">
    <property type="term" value="C:membrane"/>
    <property type="evidence" value="ECO:0007669"/>
    <property type="project" value="UniProtKB-SubCell"/>
</dbReference>
<dbReference type="InterPro" id="IPR022369">
    <property type="entry name" value="Integral_membrane_TerC_rswitch"/>
</dbReference>
<keyword evidence="5" id="KW-0732">Signal</keyword>
<accession>A0A6V3AJS8</accession>
<feature type="chain" id="PRO_5030161043" evidence="5">
    <location>
        <begin position="22"/>
        <end position="369"/>
    </location>
</feature>
<name>A0A6V3AJS8_HETAK</name>
<proteinExistence type="predicted"/>
<evidence type="ECO:0000256" key="5">
    <source>
        <dbReference type="SAM" id="SignalP"/>
    </source>
</evidence>
<dbReference type="InterPro" id="IPR005496">
    <property type="entry name" value="Integral_membrane_TerC"/>
</dbReference>
<evidence type="ECO:0000313" key="6">
    <source>
        <dbReference type="EMBL" id="CAE0633053.1"/>
    </source>
</evidence>
<comment type="subcellular location">
    <subcellularLocation>
        <location evidence="1">Membrane</location>
        <topology evidence="1">Multi-pass membrane protein</topology>
    </subcellularLocation>
</comment>
<gene>
    <name evidence="6" type="ORF">HAKA00212_LOCUS11765</name>
</gene>
<keyword evidence="4" id="KW-0472">Membrane</keyword>
<evidence type="ECO:0000256" key="3">
    <source>
        <dbReference type="ARBA" id="ARBA00022989"/>
    </source>
</evidence>
<reference evidence="6" key="1">
    <citation type="submission" date="2021-01" db="EMBL/GenBank/DDBJ databases">
        <authorList>
            <person name="Corre E."/>
            <person name="Pelletier E."/>
            <person name="Niang G."/>
            <person name="Scheremetjew M."/>
            <person name="Finn R."/>
            <person name="Kale V."/>
            <person name="Holt S."/>
            <person name="Cochrane G."/>
            <person name="Meng A."/>
            <person name="Brown T."/>
            <person name="Cohen L."/>
        </authorList>
    </citation>
    <scope>NUCLEOTIDE SEQUENCE</scope>
    <source>
        <strain evidence="6">CCMP3107</strain>
    </source>
</reference>
<keyword evidence="3" id="KW-1133">Transmembrane helix</keyword>
<dbReference type="NCBIfam" id="TIGR03718">
    <property type="entry name" value="R_switched_Alx"/>
    <property type="match status" value="1"/>
</dbReference>